<dbReference type="EMBL" id="CP126116">
    <property type="protein sequence ID" value="WHZ60029.1"/>
    <property type="molecule type" value="Genomic_DNA"/>
</dbReference>
<reference evidence="2" key="1">
    <citation type="journal article" date="2025" name="Aquaculture">
        <title>Assessment of the bioflocculant production and safety properties of Metabacillus hrfriensis sp. nov. based on phenotypic and whole-genome sequencing analysis.</title>
        <authorList>
            <person name="Zhang R."/>
            <person name="Zhao Z."/>
            <person name="Luo L."/>
            <person name="Wang S."/>
            <person name="Guo K."/>
            <person name="Xu W."/>
        </authorList>
    </citation>
    <scope>NUCLEOTIDE SEQUENCE [LARGE SCALE GENOMIC DNA]</scope>
    <source>
        <strain evidence="2">CT-WN-B3</strain>
    </source>
</reference>
<name>A0ACD4RHT0_9BACI</name>
<proteinExistence type="predicted"/>
<accession>A0ACD4RHT0</accession>
<evidence type="ECO:0000313" key="2">
    <source>
        <dbReference type="Proteomes" id="UP001226091"/>
    </source>
</evidence>
<protein>
    <submittedName>
        <fullName evidence="1">Uncharacterized protein</fullName>
    </submittedName>
</protein>
<evidence type="ECO:0000313" key="1">
    <source>
        <dbReference type="EMBL" id="WHZ60029.1"/>
    </source>
</evidence>
<dbReference type="Proteomes" id="UP001226091">
    <property type="component" value="Chromosome"/>
</dbReference>
<gene>
    <name evidence="1" type="ORF">QLQ22_12145</name>
</gene>
<keyword evidence="2" id="KW-1185">Reference proteome</keyword>
<organism evidence="1 2">
    <name type="scientific">Metabacillus hrfriensis</name>
    <dbReference type="NCBI Taxonomy" id="3048891"/>
    <lineage>
        <taxon>Bacteria</taxon>
        <taxon>Bacillati</taxon>
        <taxon>Bacillota</taxon>
        <taxon>Bacilli</taxon>
        <taxon>Bacillales</taxon>
        <taxon>Bacillaceae</taxon>
        <taxon>Metabacillus</taxon>
    </lineage>
</organism>
<sequence>MSFYREIEDVVHAIKLAKEKKVNVNLLIGAGCSVTAGIPSANGIIENIKESYPREYERTINKNYANCMSKLTPTERRNLITDHVNRSKINWAHLSIAQLFKDGFINRVLTTNFDNLLQRACSLVNETPAIYDLATSTGFRPDLLFDKSILHLHGQHTGFILCNTESEVKKQAESLTSVFSDLKQQSMWIIVGYSGENDPIFDLLCKEAMFEHRLFLVGYKDNEPSDKYKELLSEEKFAFFVKDFDADDFFVTLAQNLSCFPPKFVHKPFSYLAESLGDITEYKMPASRRKNDLKISTFKIIEEAINTIETNNLLMAENYYMAGLYDKVFELDMDDSELFLIKTKSYLELKSLEGTYQAHDYLKKHILINGEDLLSTFLYMEIFYLLCLKEQESSDNFLNLINVHLRAFEYDTEDNYDSIFLLVTQLYSIVLRNAYLFNKKACLHLEILLDNVFIYFDKLQGEPSGRKDSTPIIYNVLSNIPYYLIKNGEYNISKKLIDNNIKCKQFSKLLPQGNLGLWYLSNETLTLKNREENGKIFYKLAIETAKLEGEKIHKALIQKFHYEISFFYYNCGKEKESIENCFIAFEIGELQSYEDHFKDILILMEELGINRHEQVAVAIGKMENAN</sequence>